<evidence type="ECO:0000256" key="1">
    <source>
        <dbReference type="ARBA" id="ARBA00004141"/>
    </source>
</evidence>
<reference evidence="13" key="1">
    <citation type="journal article" date="2023" name="G3 (Bethesda)">
        <title>Whole genome assembly and annotation of the endangered Caribbean coral Acropora cervicornis.</title>
        <authorList>
            <person name="Selwyn J.D."/>
            <person name="Vollmer S.V."/>
        </authorList>
    </citation>
    <scope>NUCLEOTIDE SEQUENCE</scope>
    <source>
        <strain evidence="13">K2</strain>
    </source>
</reference>
<evidence type="ECO:0000256" key="10">
    <source>
        <dbReference type="PROSITE-ProRule" id="PRU00023"/>
    </source>
</evidence>
<dbReference type="Gene3D" id="1.25.40.20">
    <property type="entry name" value="Ankyrin repeat-containing domain"/>
    <property type="match status" value="1"/>
</dbReference>
<proteinExistence type="predicted"/>
<dbReference type="SUPFAM" id="SSF48403">
    <property type="entry name" value="Ankyrin repeat"/>
    <property type="match status" value="1"/>
</dbReference>
<evidence type="ECO:0000259" key="12">
    <source>
        <dbReference type="SMART" id="SM01420"/>
    </source>
</evidence>
<dbReference type="PRINTS" id="PR01097">
    <property type="entry name" value="TRNSRECEPTRP"/>
</dbReference>
<keyword evidence="5 11" id="KW-1133">Transmembrane helix</keyword>
<evidence type="ECO:0000313" key="13">
    <source>
        <dbReference type="EMBL" id="KAK2565875.1"/>
    </source>
</evidence>
<dbReference type="InterPro" id="IPR002153">
    <property type="entry name" value="TRPC_channel"/>
</dbReference>
<dbReference type="GO" id="GO:0034703">
    <property type="term" value="C:cation channel complex"/>
    <property type="evidence" value="ECO:0007669"/>
    <property type="project" value="TreeGrafter"/>
</dbReference>
<keyword evidence="9" id="KW-0407">Ion channel</keyword>
<feature type="transmembrane region" description="Helical" evidence="11">
    <location>
        <begin position="372"/>
        <end position="396"/>
    </location>
</feature>
<feature type="repeat" description="ANK" evidence="10">
    <location>
        <begin position="64"/>
        <end position="91"/>
    </location>
</feature>
<dbReference type="PROSITE" id="PS50088">
    <property type="entry name" value="ANK_REPEAT"/>
    <property type="match status" value="2"/>
</dbReference>
<reference evidence="13" key="2">
    <citation type="journal article" date="2023" name="Science">
        <title>Genomic signatures of disease resistance in endangered staghorn corals.</title>
        <authorList>
            <person name="Vollmer S.V."/>
            <person name="Selwyn J.D."/>
            <person name="Despard B.A."/>
            <person name="Roesel C.L."/>
        </authorList>
    </citation>
    <scope>NUCLEOTIDE SEQUENCE</scope>
    <source>
        <strain evidence="13">K2</strain>
    </source>
</reference>
<feature type="transmembrane region" description="Helical" evidence="11">
    <location>
        <begin position="577"/>
        <end position="596"/>
    </location>
</feature>
<feature type="transmembrane region" description="Helical" evidence="11">
    <location>
        <begin position="341"/>
        <end position="360"/>
    </location>
</feature>
<dbReference type="GO" id="GO:0015279">
    <property type="term" value="F:store-operated calcium channel activity"/>
    <property type="evidence" value="ECO:0007669"/>
    <property type="project" value="TreeGrafter"/>
</dbReference>
<dbReference type="InterPro" id="IPR002110">
    <property type="entry name" value="Ankyrin_rpt"/>
</dbReference>
<dbReference type="Pfam" id="PF00023">
    <property type="entry name" value="Ank"/>
    <property type="match status" value="1"/>
</dbReference>
<feature type="transmembrane region" description="Helical" evidence="11">
    <location>
        <begin position="616"/>
        <end position="637"/>
    </location>
</feature>
<evidence type="ECO:0000256" key="6">
    <source>
        <dbReference type="ARBA" id="ARBA00023043"/>
    </source>
</evidence>
<dbReference type="EMBL" id="JARQWQ010000018">
    <property type="protein sequence ID" value="KAK2565875.1"/>
    <property type="molecule type" value="Genomic_DNA"/>
</dbReference>
<dbReference type="SMART" id="SM01420">
    <property type="entry name" value="TRP_2"/>
    <property type="match status" value="1"/>
</dbReference>
<protein>
    <submittedName>
        <fullName evidence="13">Short transient receptor potential channel 5</fullName>
    </submittedName>
</protein>
<evidence type="ECO:0000256" key="2">
    <source>
        <dbReference type="ARBA" id="ARBA00022448"/>
    </source>
</evidence>
<dbReference type="InterPro" id="IPR013555">
    <property type="entry name" value="TRP_dom"/>
</dbReference>
<accession>A0AAD9QR82</accession>
<sequence>MDLEQVYVKAKEQTVELSEDVEMLAGSLSENEVAFFEAVRSGKKEIVQELINDKHVNVNCKNYNGETALQIAVEKDAIEIMQILLRKGAEIRSALFQAVRNNSLHCVRILVAYDPNVRRGTGPKTLERGTSAKVRRTSSSFDEFLTPLELAVLNGNSEIVKFLVSKGFKVDDPQSCQSFKPQDLDDQNEKETMIRLRDSLVKLNTYRALASPLYIAHKYLHETQERKDLGRKTYSKSINDPLLQSLRFKRKLKKLARNEGEFRDEYISLSAQSENFAVRLLDECRNLEEIATVMEMPELQKTKEDVDFEERLPHPYSQVMLNSVVYRGTHRWNNFSSFRRFFLALLYTLIMPLCMMGYMLTPSNGVTEKLEFPLYKLLSHVSSMIWLLVLVTLSAFEDKFNHNLRVSPLTVLIGIWVAGITVQEIQKVLKHGMDRYLSEWWHLALIPMIAFYIIATVLWIVGYAFAVSNSGDWTVHVRDLVGNAPVGSYNLLLLSNSFYSLALMLTFFEASHFLQVNSTLGPLHLSLMMMVKDIVRFLALFGLNVLAFALAMRRLYSHPVQNSDHTSEETKGTHNHSFQRFVGTLSSLFWALFGHVELEEFENKNAEITEVTGKVIFAGYSLASVLVALNLLIAMLNNSYKKVDDEKDMKWKFSRTRIWMYYVIEVSPLPPPFNLVPVEKISFVIRWLTRRCGLKREKTTQKEGMEEIFATKDTREEEPVEKVSSPDELQTTLEEVTRTLQTLQLAMKQFRKPVAKNEDEKALMAASWSSKDA</sequence>
<dbReference type="SMART" id="SM00248">
    <property type="entry name" value="ANK"/>
    <property type="match status" value="5"/>
</dbReference>
<evidence type="ECO:0000256" key="7">
    <source>
        <dbReference type="ARBA" id="ARBA00023065"/>
    </source>
</evidence>
<evidence type="ECO:0000313" key="14">
    <source>
        <dbReference type="Proteomes" id="UP001249851"/>
    </source>
</evidence>
<dbReference type="Pfam" id="PF12796">
    <property type="entry name" value="Ank_2"/>
    <property type="match status" value="1"/>
</dbReference>
<dbReference type="InterPro" id="IPR005821">
    <property type="entry name" value="Ion_trans_dom"/>
</dbReference>
<comment type="subcellular location">
    <subcellularLocation>
        <location evidence="1">Membrane</location>
        <topology evidence="1">Multi-pass membrane protein</topology>
    </subcellularLocation>
</comment>
<feature type="repeat" description="ANK" evidence="10">
    <location>
        <begin position="143"/>
        <end position="175"/>
    </location>
</feature>
<dbReference type="PANTHER" id="PTHR10117:SF54">
    <property type="entry name" value="TRANSIENT RECEPTOR POTENTIAL-GAMMA PROTEIN"/>
    <property type="match status" value="1"/>
</dbReference>
<comment type="caution">
    <text evidence="13">The sequence shown here is derived from an EMBL/GenBank/DDBJ whole genome shotgun (WGS) entry which is preliminary data.</text>
</comment>
<keyword evidence="6 10" id="KW-0040">ANK repeat</keyword>
<feature type="transmembrane region" description="Helical" evidence="11">
    <location>
        <begin position="534"/>
        <end position="556"/>
    </location>
</feature>
<dbReference type="GO" id="GO:0051480">
    <property type="term" value="P:regulation of cytosolic calcium ion concentration"/>
    <property type="evidence" value="ECO:0007669"/>
    <property type="project" value="TreeGrafter"/>
</dbReference>
<feature type="transmembrane region" description="Helical" evidence="11">
    <location>
        <begin position="489"/>
        <end position="514"/>
    </location>
</feature>
<gene>
    <name evidence="13" type="ORF">P5673_010167</name>
</gene>
<keyword evidence="4" id="KW-0677">Repeat</keyword>
<dbReference type="GO" id="GO:0005886">
    <property type="term" value="C:plasma membrane"/>
    <property type="evidence" value="ECO:0007669"/>
    <property type="project" value="TreeGrafter"/>
</dbReference>
<name>A0AAD9QR82_ACRCE</name>
<evidence type="ECO:0000256" key="4">
    <source>
        <dbReference type="ARBA" id="ARBA00022737"/>
    </source>
</evidence>
<evidence type="ECO:0000256" key="5">
    <source>
        <dbReference type="ARBA" id="ARBA00022989"/>
    </source>
</evidence>
<keyword evidence="14" id="KW-1185">Reference proteome</keyword>
<keyword evidence="13" id="KW-0675">Receptor</keyword>
<dbReference type="AlphaFoldDB" id="A0AAD9QR82"/>
<evidence type="ECO:0000256" key="11">
    <source>
        <dbReference type="SAM" id="Phobius"/>
    </source>
</evidence>
<dbReference type="Proteomes" id="UP001249851">
    <property type="component" value="Unassembled WGS sequence"/>
</dbReference>
<evidence type="ECO:0000256" key="9">
    <source>
        <dbReference type="ARBA" id="ARBA00023303"/>
    </source>
</evidence>
<organism evidence="13 14">
    <name type="scientific">Acropora cervicornis</name>
    <name type="common">Staghorn coral</name>
    <dbReference type="NCBI Taxonomy" id="6130"/>
    <lineage>
        <taxon>Eukaryota</taxon>
        <taxon>Metazoa</taxon>
        <taxon>Cnidaria</taxon>
        <taxon>Anthozoa</taxon>
        <taxon>Hexacorallia</taxon>
        <taxon>Scleractinia</taxon>
        <taxon>Astrocoeniina</taxon>
        <taxon>Acroporidae</taxon>
        <taxon>Acropora</taxon>
    </lineage>
</organism>
<keyword evidence="3 11" id="KW-0812">Transmembrane</keyword>
<dbReference type="PANTHER" id="PTHR10117">
    <property type="entry name" value="TRANSIENT RECEPTOR POTENTIAL CHANNEL"/>
    <property type="match status" value="1"/>
</dbReference>
<dbReference type="PROSITE" id="PS50297">
    <property type="entry name" value="ANK_REP_REGION"/>
    <property type="match status" value="2"/>
</dbReference>
<keyword evidence="2" id="KW-0813">Transport</keyword>
<feature type="domain" description="Transient receptor ion channel" evidence="12">
    <location>
        <begin position="182"/>
        <end position="263"/>
    </location>
</feature>
<feature type="transmembrane region" description="Helical" evidence="11">
    <location>
        <begin position="445"/>
        <end position="468"/>
    </location>
</feature>
<dbReference type="InterPro" id="IPR036770">
    <property type="entry name" value="Ankyrin_rpt-contain_sf"/>
</dbReference>
<dbReference type="Pfam" id="PF00520">
    <property type="entry name" value="Ion_trans"/>
    <property type="match status" value="1"/>
</dbReference>
<feature type="transmembrane region" description="Helical" evidence="11">
    <location>
        <begin position="408"/>
        <end position="425"/>
    </location>
</feature>
<evidence type="ECO:0000256" key="3">
    <source>
        <dbReference type="ARBA" id="ARBA00022692"/>
    </source>
</evidence>
<keyword evidence="8 11" id="KW-0472">Membrane</keyword>
<dbReference type="GO" id="GO:0070679">
    <property type="term" value="F:inositol 1,4,5 trisphosphate binding"/>
    <property type="evidence" value="ECO:0007669"/>
    <property type="project" value="TreeGrafter"/>
</dbReference>
<evidence type="ECO:0000256" key="8">
    <source>
        <dbReference type="ARBA" id="ARBA00023136"/>
    </source>
</evidence>
<keyword evidence="7" id="KW-0406">Ion transport</keyword>